<protein>
    <submittedName>
        <fullName evidence="7">Enoyl-ACP reductase</fullName>
    </submittedName>
</protein>
<evidence type="ECO:0000313" key="8">
    <source>
        <dbReference type="Proteomes" id="UP000485058"/>
    </source>
</evidence>
<comment type="caution">
    <text evidence="7">The sequence shown here is derived from an EMBL/GenBank/DDBJ whole genome shotgun (WGS) entry which is preliminary data.</text>
</comment>
<evidence type="ECO:0000256" key="5">
    <source>
        <dbReference type="ARBA" id="ARBA00023098"/>
    </source>
</evidence>
<feature type="non-terminal residue" evidence="7">
    <location>
        <position position="1"/>
    </location>
</feature>
<keyword evidence="4" id="KW-0560">Oxidoreductase</keyword>
<reference evidence="7 8" key="1">
    <citation type="submission" date="2020-02" db="EMBL/GenBank/DDBJ databases">
        <title>Draft genome sequence of Haematococcus lacustris strain NIES-144.</title>
        <authorList>
            <person name="Morimoto D."/>
            <person name="Nakagawa S."/>
            <person name="Yoshida T."/>
            <person name="Sawayama S."/>
        </authorList>
    </citation>
    <scope>NUCLEOTIDE SEQUENCE [LARGE SCALE GENOMIC DNA]</scope>
    <source>
        <strain evidence="7 8">NIES-144</strain>
    </source>
</reference>
<dbReference type="PANTHER" id="PTHR43159:SF2">
    <property type="entry name" value="ENOYL-[ACYL-CARRIER-PROTEIN] REDUCTASE [NADH], CHLOROPLASTIC"/>
    <property type="match status" value="1"/>
</dbReference>
<dbReference type="GO" id="GO:0004318">
    <property type="term" value="F:enoyl-[acyl-carrier-protein] reductase (NADH) activity"/>
    <property type="evidence" value="ECO:0007669"/>
    <property type="project" value="InterPro"/>
</dbReference>
<keyword evidence="3" id="KW-0276">Fatty acid metabolism</keyword>
<sequence>MFAGKKVFIAGVADDQVPALNIFETNLRRGKLDESRKLSNGSLMEFSHVHSLANGPEVKNPLLETSRKVAGAVGQ</sequence>
<dbReference type="EMBL" id="BLLF01001946">
    <property type="protein sequence ID" value="GFH21997.1"/>
    <property type="molecule type" value="Genomic_DNA"/>
</dbReference>
<evidence type="ECO:0000256" key="1">
    <source>
        <dbReference type="ARBA" id="ARBA00005189"/>
    </source>
</evidence>
<evidence type="ECO:0000256" key="6">
    <source>
        <dbReference type="ARBA" id="ARBA00023160"/>
    </source>
</evidence>
<dbReference type="GO" id="GO:0006633">
    <property type="term" value="P:fatty acid biosynthetic process"/>
    <property type="evidence" value="ECO:0007669"/>
    <property type="project" value="UniProtKB-KW"/>
</dbReference>
<dbReference type="InterPro" id="IPR014358">
    <property type="entry name" value="Enoyl-ACP_Rdtase_NADH"/>
</dbReference>
<name>A0A699ZH17_HAELA</name>
<keyword evidence="5" id="KW-0443">Lipid metabolism</keyword>
<evidence type="ECO:0000256" key="4">
    <source>
        <dbReference type="ARBA" id="ARBA00023002"/>
    </source>
</evidence>
<dbReference type="AlphaFoldDB" id="A0A699ZH17"/>
<evidence type="ECO:0000256" key="2">
    <source>
        <dbReference type="ARBA" id="ARBA00022516"/>
    </source>
</evidence>
<evidence type="ECO:0000313" key="7">
    <source>
        <dbReference type="EMBL" id="GFH21997.1"/>
    </source>
</evidence>
<evidence type="ECO:0000256" key="3">
    <source>
        <dbReference type="ARBA" id="ARBA00022832"/>
    </source>
</evidence>
<dbReference type="Proteomes" id="UP000485058">
    <property type="component" value="Unassembled WGS sequence"/>
</dbReference>
<accession>A0A699ZH17</accession>
<dbReference type="PANTHER" id="PTHR43159">
    <property type="entry name" value="ENOYL-[ACYL-CARRIER-PROTEIN] REDUCTASE"/>
    <property type="match status" value="1"/>
</dbReference>
<organism evidence="7 8">
    <name type="scientific">Haematococcus lacustris</name>
    <name type="common">Green alga</name>
    <name type="synonym">Haematococcus pluvialis</name>
    <dbReference type="NCBI Taxonomy" id="44745"/>
    <lineage>
        <taxon>Eukaryota</taxon>
        <taxon>Viridiplantae</taxon>
        <taxon>Chlorophyta</taxon>
        <taxon>core chlorophytes</taxon>
        <taxon>Chlorophyceae</taxon>
        <taxon>CS clade</taxon>
        <taxon>Chlamydomonadales</taxon>
        <taxon>Haematococcaceae</taxon>
        <taxon>Haematococcus</taxon>
    </lineage>
</organism>
<keyword evidence="6" id="KW-0275">Fatty acid biosynthesis</keyword>
<proteinExistence type="predicted"/>
<comment type="pathway">
    <text evidence="1">Lipid metabolism.</text>
</comment>
<keyword evidence="2" id="KW-0444">Lipid biosynthesis</keyword>
<gene>
    <name evidence="7" type="ORF">HaLaN_19394</name>
</gene>
<keyword evidence="8" id="KW-1185">Reference proteome</keyword>